<protein>
    <recommendedName>
        <fullName evidence="1">Bacteriophage Mu GpT domain-containing protein</fullName>
    </recommendedName>
</protein>
<dbReference type="EMBL" id="CP012670">
    <property type="protein sequence ID" value="AUX25148.1"/>
    <property type="molecule type" value="Genomic_DNA"/>
</dbReference>
<evidence type="ECO:0000313" key="2">
    <source>
        <dbReference type="EMBL" id="AUX25148.1"/>
    </source>
</evidence>
<evidence type="ECO:0000313" key="3">
    <source>
        <dbReference type="Proteomes" id="UP000295781"/>
    </source>
</evidence>
<dbReference type="RefSeq" id="WP_129351890.1">
    <property type="nucleotide sequence ID" value="NZ_CP012670.1"/>
</dbReference>
<proteinExistence type="predicted"/>
<organism evidence="2 3">
    <name type="scientific">Sorangium cellulosum</name>
    <name type="common">Polyangium cellulosum</name>
    <dbReference type="NCBI Taxonomy" id="56"/>
    <lineage>
        <taxon>Bacteria</taxon>
        <taxon>Pseudomonadati</taxon>
        <taxon>Myxococcota</taxon>
        <taxon>Polyangia</taxon>
        <taxon>Polyangiales</taxon>
        <taxon>Polyangiaceae</taxon>
        <taxon>Sorangium</taxon>
    </lineage>
</organism>
<dbReference type="OrthoDB" id="5505127at2"/>
<evidence type="ECO:0000259" key="1">
    <source>
        <dbReference type="Pfam" id="PF10124"/>
    </source>
</evidence>
<dbReference type="Proteomes" id="UP000295781">
    <property type="component" value="Chromosome"/>
</dbReference>
<dbReference type="InterPro" id="IPR018774">
    <property type="entry name" value="Phage_Mu_GpT"/>
</dbReference>
<dbReference type="Pfam" id="PF10124">
    <property type="entry name" value="Mu-like_gpT"/>
    <property type="match status" value="1"/>
</dbReference>
<accession>A0A4P2Q7P2</accession>
<feature type="domain" description="Bacteriophage Mu GpT" evidence="1">
    <location>
        <begin position="21"/>
        <end position="165"/>
    </location>
</feature>
<name>A0A4P2Q7P2_SORCE</name>
<gene>
    <name evidence="2" type="ORF">SOCEGT47_056920</name>
</gene>
<sequence>MSVQITPSFILQFEDNLQYLFEDTWASVLQELIWDRFMRQMPSSGRTEYYSWMLNAAGIQPLGNGGRFPLEDLFEVSHKIENEEFGTALELERNSIEDADGKGIQRGAQWAQQIAGEEAYWPQDGLFRLVEEGEDQPAYDGVNFFHVAHPVNPVLGPEAGTYANLLTNAPLTPSNFARAIAYIKTIRGPNNKPRKLIPRTLVVSPYQELTAKEILVAQTLGRDGPTEFGAQDNVLRTYGFNPPVAAHELTVDGHWYIGCEVIGYALPAFIYQVRRPFKLNSFSHLDQAQLDVMKKFRWTFDGRNQVEYGHPFLFFKFKPTGPGLSLADFETIVS</sequence>
<dbReference type="AlphaFoldDB" id="A0A4P2Q7P2"/>
<reference evidence="2 3" key="1">
    <citation type="submission" date="2015-09" db="EMBL/GenBank/DDBJ databases">
        <title>Sorangium comparison.</title>
        <authorList>
            <person name="Zaburannyi N."/>
            <person name="Bunk B."/>
            <person name="Overmann J."/>
            <person name="Mueller R."/>
        </authorList>
    </citation>
    <scope>NUCLEOTIDE SEQUENCE [LARGE SCALE GENOMIC DNA]</scope>
    <source>
        <strain evidence="2 3">So ceGT47</strain>
    </source>
</reference>